<keyword evidence="1" id="KW-0472">Membrane</keyword>
<reference evidence="2 3" key="1">
    <citation type="submission" date="2016-11" db="EMBL/GenBank/DDBJ databases">
        <authorList>
            <person name="Jaros S."/>
            <person name="Januszkiewicz K."/>
            <person name="Wedrychowicz H."/>
        </authorList>
    </citation>
    <scope>NUCLEOTIDE SEQUENCE [LARGE SCALE GENOMIC DNA]</scope>
    <source>
        <strain evidence="2 3">CECT 7868</strain>
    </source>
</reference>
<dbReference type="Proteomes" id="UP000184608">
    <property type="component" value="Unassembled WGS sequence"/>
</dbReference>
<evidence type="ECO:0000256" key="1">
    <source>
        <dbReference type="SAM" id="Phobius"/>
    </source>
</evidence>
<keyword evidence="3" id="KW-1185">Reference proteome</keyword>
<feature type="transmembrane region" description="Helical" evidence="1">
    <location>
        <begin position="6"/>
        <end position="27"/>
    </location>
</feature>
<dbReference type="Pfam" id="PF17323">
    <property type="entry name" value="ToxS"/>
    <property type="match status" value="1"/>
</dbReference>
<sequence>MSLNKINLKVAAMILLVSSIFSIWLYWGSDLKLKQLLISREWQSKIVRLIEHANKESAVGPLRRVDVTSNVKYLPNGTYIRVSVVQLYANKSQPESTIDISESGEWKLSENYLLLSPTEFKDVSDSQSKDFTPEQLNLIKQFFKMDAQQSKRIDVINKNTLLLANLNHDSTILFTN</sequence>
<keyword evidence="1 2" id="KW-0812">Transmembrane</keyword>
<dbReference type="InterPro" id="IPR035288">
    <property type="entry name" value="ToxS"/>
</dbReference>
<protein>
    <submittedName>
        <fullName evidence="2">Transmembrane regulatory protein ToxS</fullName>
    </submittedName>
</protein>
<dbReference type="AlphaFoldDB" id="A0A1M5Z138"/>
<dbReference type="GO" id="GO:0016020">
    <property type="term" value="C:membrane"/>
    <property type="evidence" value="ECO:0007669"/>
    <property type="project" value="InterPro"/>
</dbReference>
<accession>A0A1M5Z138</accession>
<dbReference type="STRING" id="1216006.VA7868_02136"/>
<gene>
    <name evidence="2" type="primary">toxS</name>
    <name evidence="2" type="ORF">VA7868_02136</name>
</gene>
<dbReference type="RefSeq" id="WP_073603817.1">
    <property type="nucleotide sequence ID" value="NZ_FQXZ01000021.1"/>
</dbReference>
<dbReference type="EMBL" id="FQXZ01000021">
    <property type="protein sequence ID" value="SHI17603.1"/>
    <property type="molecule type" value="Genomic_DNA"/>
</dbReference>
<organism evidence="2 3">
    <name type="scientific">Vibrio aerogenes CECT 7868</name>
    <dbReference type="NCBI Taxonomy" id="1216006"/>
    <lineage>
        <taxon>Bacteria</taxon>
        <taxon>Pseudomonadati</taxon>
        <taxon>Pseudomonadota</taxon>
        <taxon>Gammaproteobacteria</taxon>
        <taxon>Vibrionales</taxon>
        <taxon>Vibrionaceae</taxon>
        <taxon>Vibrio</taxon>
    </lineage>
</organism>
<keyword evidence="1" id="KW-1133">Transmembrane helix</keyword>
<name>A0A1M5Z138_9VIBR</name>
<evidence type="ECO:0000313" key="2">
    <source>
        <dbReference type="EMBL" id="SHI17603.1"/>
    </source>
</evidence>
<evidence type="ECO:0000313" key="3">
    <source>
        <dbReference type="Proteomes" id="UP000184608"/>
    </source>
</evidence>
<proteinExistence type="predicted"/>